<keyword evidence="6" id="KW-0408">Iron</keyword>
<evidence type="ECO:0000256" key="2">
    <source>
        <dbReference type="ARBA" id="ARBA00010617"/>
    </source>
</evidence>
<dbReference type="GO" id="GO:0020037">
    <property type="term" value="F:heme binding"/>
    <property type="evidence" value="ECO:0007669"/>
    <property type="project" value="InterPro"/>
</dbReference>
<keyword evidence="9" id="KW-1185">Reference proteome</keyword>
<dbReference type="GO" id="GO:0004497">
    <property type="term" value="F:monooxygenase activity"/>
    <property type="evidence" value="ECO:0007669"/>
    <property type="project" value="UniProtKB-KW"/>
</dbReference>
<evidence type="ECO:0000256" key="7">
    <source>
        <dbReference type="ARBA" id="ARBA00023033"/>
    </source>
</evidence>
<dbReference type="InterPro" id="IPR036396">
    <property type="entry name" value="Cyt_P450_sf"/>
</dbReference>
<reference evidence="8" key="1">
    <citation type="submission" date="2021-03" db="EMBL/GenBank/DDBJ databases">
        <title>Evolutionary innovations through gain and loss of genes in the ectomycorrhizal Boletales.</title>
        <authorList>
            <person name="Wu G."/>
            <person name="Miyauchi S."/>
            <person name="Morin E."/>
            <person name="Yang Z.-L."/>
            <person name="Xu J."/>
            <person name="Martin F.M."/>
        </authorList>
    </citation>
    <scope>NUCLEOTIDE SEQUENCE</scope>
    <source>
        <strain evidence="8">BR01</strain>
    </source>
</reference>
<dbReference type="EMBL" id="JAGFBS010000014">
    <property type="protein sequence ID" value="KAG6375554.1"/>
    <property type="molecule type" value="Genomic_DNA"/>
</dbReference>
<accession>A0A8I2YP38</accession>
<gene>
    <name evidence="8" type="ORF">JVT61DRAFT_3117</name>
</gene>
<evidence type="ECO:0000256" key="4">
    <source>
        <dbReference type="ARBA" id="ARBA00022723"/>
    </source>
</evidence>
<evidence type="ECO:0000256" key="3">
    <source>
        <dbReference type="ARBA" id="ARBA00022617"/>
    </source>
</evidence>
<dbReference type="SUPFAM" id="SSF48264">
    <property type="entry name" value="Cytochrome P450"/>
    <property type="match status" value="1"/>
</dbReference>
<dbReference type="PANTHER" id="PTHR46300">
    <property type="entry name" value="P450, PUTATIVE (EUROFUNG)-RELATED-RELATED"/>
    <property type="match status" value="1"/>
</dbReference>
<dbReference type="OrthoDB" id="2789670at2759"/>
<sequence length="99" mass="11005">MDVQARAQAEIDTVVGEGLQRLPHWEDRPSLPYIEAILKETLRWHPAMPLGIPHASVDDDIYEGYYIPKGLSSLFGSRAPLTVFLVLRSDSVGECVVCP</sequence>
<protein>
    <submittedName>
        <fullName evidence="8">Cytochrome P450</fullName>
    </submittedName>
</protein>
<evidence type="ECO:0000313" key="9">
    <source>
        <dbReference type="Proteomes" id="UP000683000"/>
    </source>
</evidence>
<evidence type="ECO:0000256" key="5">
    <source>
        <dbReference type="ARBA" id="ARBA00023002"/>
    </source>
</evidence>
<name>A0A8I2YP38_9AGAM</name>
<comment type="similarity">
    <text evidence="2">Belongs to the cytochrome P450 family.</text>
</comment>
<dbReference type="Pfam" id="PF00067">
    <property type="entry name" value="p450"/>
    <property type="match status" value="1"/>
</dbReference>
<keyword evidence="5" id="KW-0560">Oxidoreductase</keyword>
<evidence type="ECO:0000313" key="8">
    <source>
        <dbReference type="EMBL" id="KAG6375554.1"/>
    </source>
</evidence>
<comment type="caution">
    <text evidence="8">The sequence shown here is derived from an EMBL/GenBank/DDBJ whole genome shotgun (WGS) entry which is preliminary data.</text>
</comment>
<dbReference type="InterPro" id="IPR001128">
    <property type="entry name" value="Cyt_P450"/>
</dbReference>
<evidence type="ECO:0000256" key="6">
    <source>
        <dbReference type="ARBA" id="ARBA00023004"/>
    </source>
</evidence>
<proteinExistence type="inferred from homology"/>
<dbReference type="PANTHER" id="PTHR46300:SF12">
    <property type="entry name" value="P450, PUTATIVE (EUROFUNG)-RELATED"/>
    <property type="match status" value="1"/>
</dbReference>
<organism evidence="8 9">
    <name type="scientific">Boletus reticuloceps</name>
    <dbReference type="NCBI Taxonomy" id="495285"/>
    <lineage>
        <taxon>Eukaryota</taxon>
        <taxon>Fungi</taxon>
        <taxon>Dikarya</taxon>
        <taxon>Basidiomycota</taxon>
        <taxon>Agaricomycotina</taxon>
        <taxon>Agaricomycetes</taxon>
        <taxon>Agaricomycetidae</taxon>
        <taxon>Boletales</taxon>
        <taxon>Boletineae</taxon>
        <taxon>Boletaceae</taxon>
        <taxon>Boletoideae</taxon>
        <taxon>Boletus</taxon>
    </lineage>
</organism>
<comment type="cofactor">
    <cofactor evidence="1">
        <name>heme</name>
        <dbReference type="ChEBI" id="CHEBI:30413"/>
    </cofactor>
</comment>
<dbReference type="InterPro" id="IPR050364">
    <property type="entry name" value="Cytochrome_P450_fung"/>
</dbReference>
<keyword evidence="4" id="KW-0479">Metal-binding</keyword>
<dbReference type="GO" id="GO:0005506">
    <property type="term" value="F:iron ion binding"/>
    <property type="evidence" value="ECO:0007669"/>
    <property type="project" value="InterPro"/>
</dbReference>
<dbReference type="AlphaFoldDB" id="A0A8I2YP38"/>
<dbReference type="Proteomes" id="UP000683000">
    <property type="component" value="Unassembled WGS sequence"/>
</dbReference>
<dbReference type="Gene3D" id="1.10.630.10">
    <property type="entry name" value="Cytochrome P450"/>
    <property type="match status" value="1"/>
</dbReference>
<keyword evidence="3" id="KW-0349">Heme</keyword>
<evidence type="ECO:0000256" key="1">
    <source>
        <dbReference type="ARBA" id="ARBA00001971"/>
    </source>
</evidence>
<keyword evidence="7" id="KW-0503">Monooxygenase</keyword>
<dbReference type="GO" id="GO:0016705">
    <property type="term" value="F:oxidoreductase activity, acting on paired donors, with incorporation or reduction of molecular oxygen"/>
    <property type="evidence" value="ECO:0007669"/>
    <property type="project" value="InterPro"/>
</dbReference>